<gene>
    <name evidence="2" type="ORF">OA238_c20390</name>
</gene>
<keyword evidence="1" id="KW-0812">Transmembrane</keyword>
<dbReference type="InterPro" id="IPR047784">
    <property type="entry name" value="TrgA"/>
</dbReference>
<dbReference type="NCBIfam" id="NF033773">
    <property type="entry name" value="tellur_TrgA"/>
    <property type="match status" value="1"/>
</dbReference>
<dbReference type="HOGENOM" id="CLU_2720959_0_0_5"/>
<feature type="transmembrane region" description="Helical" evidence="1">
    <location>
        <begin position="6"/>
        <end position="24"/>
    </location>
</feature>
<proteinExistence type="predicted"/>
<organism evidence="2 3">
    <name type="scientific">Octadecabacter arcticus 238</name>
    <dbReference type="NCBI Taxonomy" id="391616"/>
    <lineage>
        <taxon>Bacteria</taxon>
        <taxon>Pseudomonadati</taxon>
        <taxon>Pseudomonadota</taxon>
        <taxon>Alphaproteobacteria</taxon>
        <taxon>Rhodobacterales</taxon>
        <taxon>Roseobacteraceae</taxon>
        <taxon>Octadecabacter</taxon>
    </lineage>
</organism>
<keyword evidence="3" id="KW-1185">Reference proteome</keyword>
<keyword evidence="1" id="KW-1133">Transmembrane helix</keyword>
<feature type="transmembrane region" description="Helical" evidence="1">
    <location>
        <begin position="62"/>
        <end position="81"/>
    </location>
</feature>
<evidence type="ECO:0000256" key="1">
    <source>
        <dbReference type="SAM" id="Phobius"/>
    </source>
</evidence>
<dbReference type="AlphaFoldDB" id="M9RQQ9"/>
<dbReference type="KEGG" id="oar:OA238_c20390"/>
<reference evidence="2 3" key="1">
    <citation type="journal article" date="2013" name="PLoS ONE">
        <title>Poles Apart: Arctic and Antarctic Octadecabacter strains Share High Genome Plasticity and a New Type of Xanthorhodopsin.</title>
        <authorList>
            <person name="Vollmers J."/>
            <person name="Voget S."/>
            <person name="Dietrich S."/>
            <person name="Gollnow K."/>
            <person name="Smits M."/>
            <person name="Meyer K."/>
            <person name="Brinkhoff T."/>
            <person name="Simon M."/>
            <person name="Daniel R."/>
        </authorList>
    </citation>
    <scope>NUCLEOTIDE SEQUENCE [LARGE SCALE GENOMIC DNA]</scope>
    <source>
        <strain evidence="2 3">238</strain>
    </source>
</reference>
<evidence type="ECO:0000313" key="3">
    <source>
        <dbReference type="Proteomes" id="UP000004688"/>
    </source>
</evidence>
<dbReference type="EMBL" id="CP003742">
    <property type="protein sequence ID" value="AGI72135.1"/>
    <property type="molecule type" value="Genomic_DNA"/>
</dbReference>
<accession>M9RQQ9</accession>
<dbReference type="STRING" id="391616.OA238_c20390"/>
<keyword evidence="1" id="KW-0472">Membrane</keyword>
<dbReference type="Proteomes" id="UP000004688">
    <property type="component" value="Chromosome"/>
</dbReference>
<protein>
    <submittedName>
        <fullName evidence="2">Uncharacterized protein</fullName>
    </submittedName>
</protein>
<name>M9RQQ9_9RHOB</name>
<sequence length="85" mass="9261">MAAFSYGLTALVAMVVMALFFNSFGMMIKRSLRKLYDGPGEAVTDVFALFIEHGTMILTPEILATLLIGGFAGGLITEFFGRRFS</sequence>
<evidence type="ECO:0000313" key="2">
    <source>
        <dbReference type="EMBL" id="AGI72135.1"/>
    </source>
</evidence>